<dbReference type="Proteomes" id="UP000427906">
    <property type="component" value="Chromosome"/>
</dbReference>
<sequence>MDRIKEAVDHHQPSDLTRAIALAIEDPEAAEMETVIKHGLSISDVQPDTVQMLRFQNLFSTHRHQLRGLQKKITRKRLAEGKIDARRLHHALLDGRIFKKKERADFDGSWHICIVADASASMGKKTNGGRPWQIAEKTFASLISAGLKFENRIDIYAYCEDGGVCVMTRLFYDNTLYTAIPKGRTPSGQAIVAAAMSLDSRYRNRMLVHISDGAANCGINMGLAIDYCRSTDVDLFAIGCGCNIQTKDFLQGYFASGQLCFIDDIVSLPTAIEGQLRLRMLSKRSFLAS</sequence>
<dbReference type="EMBL" id="AP021874">
    <property type="protein sequence ID" value="BBO68025.1"/>
    <property type="molecule type" value="Genomic_DNA"/>
</dbReference>
<evidence type="ECO:0000313" key="1">
    <source>
        <dbReference type="EMBL" id="BBO68025.1"/>
    </source>
</evidence>
<evidence type="ECO:0000313" key="2">
    <source>
        <dbReference type="Proteomes" id="UP000427906"/>
    </source>
</evidence>
<name>A0A5K7YHX7_9BACT</name>
<dbReference type="CDD" id="cd00198">
    <property type="entry name" value="vWFA"/>
    <property type="match status" value="1"/>
</dbReference>
<dbReference type="SUPFAM" id="SSF53300">
    <property type="entry name" value="vWA-like"/>
    <property type="match status" value="1"/>
</dbReference>
<dbReference type="KEGG" id="dalk:DSCA_19550"/>
<proteinExistence type="predicted"/>
<reference evidence="1 2" key="1">
    <citation type="submission" date="2019-11" db="EMBL/GenBank/DDBJ databases">
        <title>Comparative genomics of hydrocarbon-degrading Desulfosarcina strains.</title>
        <authorList>
            <person name="Watanabe M."/>
            <person name="Kojima H."/>
            <person name="Fukui M."/>
        </authorList>
    </citation>
    <scope>NUCLEOTIDE SEQUENCE [LARGE SCALE GENOMIC DNA]</scope>
    <source>
        <strain evidence="1 2">PL12</strain>
    </source>
</reference>
<organism evidence="1 2">
    <name type="scientific">Desulfosarcina alkanivorans</name>
    <dbReference type="NCBI Taxonomy" id="571177"/>
    <lineage>
        <taxon>Bacteria</taxon>
        <taxon>Pseudomonadati</taxon>
        <taxon>Thermodesulfobacteriota</taxon>
        <taxon>Desulfobacteria</taxon>
        <taxon>Desulfobacterales</taxon>
        <taxon>Desulfosarcinaceae</taxon>
        <taxon>Desulfosarcina</taxon>
    </lineage>
</organism>
<evidence type="ECO:0008006" key="3">
    <source>
        <dbReference type="Google" id="ProtNLM"/>
    </source>
</evidence>
<gene>
    <name evidence="1" type="ORF">DSCA_19550</name>
</gene>
<protein>
    <recommendedName>
        <fullName evidence="3">VWFA domain-containing protein</fullName>
    </recommendedName>
</protein>
<keyword evidence="2" id="KW-1185">Reference proteome</keyword>
<dbReference type="InterPro" id="IPR036465">
    <property type="entry name" value="vWFA_dom_sf"/>
</dbReference>
<dbReference type="Gene3D" id="3.40.50.410">
    <property type="entry name" value="von Willebrand factor, type A domain"/>
    <property type="match status" value="1"/>
</dbReference>
<dbReference type="AlphaFoldDB" id="A0A5K7YHX7"/>
<accession>A0A5K7YHX7</accession>